<organism evidence="2 3">
    <name type="scientific">Anoxybacteroides amylolyticum</name>
    <dbReference type="NCBI Taxonomy" id="294699"/>
    <lineage>
        <taxon>Bacteria</taxon>
        <taxon>Bacillati</taxon>
        <taxon>Bacillota</taxon>
        <taxon>Bacilli</taxon>
        <taxon>Bacillales</taxon>
        <taxon>Anoxybacillaceae</taxon>
        <taxon>Anoxybacteroides</taxon>
    </lineage>
</organism>
<dbReference type="EMBL" id="CP015438">
    <property type="protein sequence ID" value="ANB59859.1"/>
    <property type="molecule type" value="Genomic_DNA"/>
</dbReference>
<dbReference type="RefSeq" id="WP_066324738.1">
    <property type="nucleotide sequence ID" value="NZ_CP015438.1"/>
</dbReference>
<dbReference type="OrthoDB" id="252349at2"/>
<dbReference type="CDD" id="cd04506">
    <property type="entry name" value="SGNH_hydrolase_YpmR_like"/>
    <property type="match status" value="1"/>
</dbReference>
<dbReference type="InterPro" id="IPR013830">
    <property type="entry name" value="SGNH_hydro"/>
</dbReference>
<feature type="domain" description="SGNH hydrolase-type esterase" evidence="1">
    <location>
        <begin position="57"/>
        <end position="245"/>
    </location>
</feature>
<dbReference type="AlphaFoldDB" id="A0A160F172"/>
<dbReference type="InterPro" id="IPR036514">
    <property type="entry name" value="SGNH_hydro_sf"/>
</dbReference>
<name>A0A160F172_9BACL</name>
<evidence type="ECO:0000259" key="1">
    <source>
        <dbReference type="Pfam" id="PF13472"/>
    </source>
</evidence>
<dbReference type="Pfam" id="PF13472">
    <property type="entry name" value="Lipase_GDSL_2"/>
    <property type="match status" value="1"/>
</dbReference>
<evidence type="ECO:0000313" key="3">
    <source>
        <dbReference type="Proteomes" id="UP000076865"/>
    </source>
</evidence>
<dbReference type="Proteomes" id="UP000076865">
    <property type="component" value="Chromosome"/>
</dbReference>
<protein>
    <submittedName>
        <fullName evidence="2">GDSL-like Lipase/Acylhydrolase family protein</fullName>
    </submittedName>
</protein>
<dbReference type="KEGG" id="aamy:GFC30_1935"/>
<dbReference type="PANTHER" id="PTHR30383">
    <property type="entry name" value="THIOESTERASE 1/PROTEASE 1/LYSOPHOSPHOLIPASE L1"/>
    <property type="match status" value="1"/>
</dbReference>
<dbReference type="Gene3D" id="3.40.50.1110">
    <property type="entry name" value="SGNH hydrolase"/>
    <property type="match status" value="1"/>
</dbReference>
<evidence type="ECO:0000313" key="2">
    <source>
        <dbReference type="EMBL" id="ANB59859.1"/>
    </source>
</evidence>
<keyword evidence="2" id="KW-0378">Hydrolase</keyword>
<sequence>MKINSVKMIAILSVLASILWGYGLVAMVQDQFFHPTASAPPKSVAKTENDHALHLVALGDSLTRGTGDETGKGYVGYLVDDLRTKTKQPLQVTNLAVKGLRSKELVEQLKQLEIQRQLKQADFVCITIGGNDLFQGGESLRNFSPQRIKQTENAYLHNLETIFRTIRTVNSQAVVFYISLYNPFQQLNNGQATSKIVRQWNYDSAEVAARYPNIVAVPTYDLFEMHTNEYLYSDQFHPNKEGYKLIGERVSALITFVKGEGK</sequence>
<dbReference type="PATRIC" id="fig|294699.3.peg.1984"/>
<dbReference type="SUPFAM" id="SSF52266">
    <property type="entry name" value="SGNH hydrolase"/>
    <property type="match status" value="1"/>
</dbReference>
<dbReference type="PANTHER" id="PTHR30383:SF27">
    <property type="entry name" value="SPORE GERMINATION LIPASE LIPC"/>
    <property type="match status" value="1"/>
</dbReference>
<keyword evidence="3" id="KW-1185">Reference proteome</keyword>
<dbReference type="GO" id="GO:0004622">
    <property type="term" value="F:phosphatidylcholine lysophospholipase activity"/>
    <property type="evidence" value="ECO:0007669"/>
    <property type="project" value="TreeGrafter"/>
</dbReference>
<dbReference type="InterPro" id="IPR051532">
    <property type="entry name" value="Ester_Hydrolysis_Enzymes"/>
</dbReference>
<gene>
    <name evidence="2" type="ORF">GFC30_1935</name>
</gene>
<reference evidence="2 3" key="1">
    <citation type="journal article" date="2006" name="Syst. Appl. Microbiol.">
        <title>Anoxybacillus amylolyticus sp. nov., a thermophilic amylase producing bacterium isolated from Mount Rittmann (Antarctica).</title>
        <authorList>
            <person name="Poli A."/>
            <person name="Esposito E."/>
            <person name="Lama L."/>
            <person name="Orlando P."/>
            <person name="Nicolaus G."/>
            <person name="de Appolonia F."/>
            <person name="Gambacorta A."/>
            <person name="Nicolaus B."/>
        </authorList>
    </citation>
    <scope>NUCLEOTIDE SEQUENCE [LARGE SCALE GENOMIC DNA]</scope>
    <source>
        <strain evidence="2 3">DSM 15939</strain>
    </source>
</reference>
<accession>A0A160F172</accession>
<proteinExistence type="predicted"/>